<dbReference type="Proteomes" id="UP000005150">
    <property type="component" value="Unassembled WGS sequence"/>
</dbReference>
<protein>
    <submittedName>
        <fullName evidence="1">Uncharacterized protein</fullName>
    </submittedName>
</protein>
<comment type="caution">
    <text evidence="1">The sequence shown here is derived from an EMBL/GenBank/DDBJ whole genome shotgun (WGS) entry which is preliminary data.</text>
</comment>
<name>I9SJX4_9BACE</name>
<sequence>FGVSGIASDGDGKDQLLVDIAKYVTPVNSVIRENAIEHVFVTIKERLQRTADIVCSILDREEWEEDHHLDDLGTGELAVGFLFESHLPFCDVYGSQYVHYPLYTESTATFREKIVQLRNYLSIFVHARCIFLFGHFNILKITEITKDFKDFQPSFFR</sequence>
<evidence type="ECO:0000313" key="1">
    <source>
        <dbReference type="EMBL" id="EIY56078.1"/>
    </source>
</evidence>
<evidence type="ECO:0000313" key="2">
    <source>
        <dbReference type="Proteomes" id="UP000005150"/>
    </source>
</evidence>
<accession>I9SJX4</accession>
<keyword evidence="2" id="KW-1185">Reference proteome</keyword>
<proteinExistence type="predicted"/>
<organism evidence="1 2">
    <name type="scientific">Bacteroides salyersiae CL02T12C01</name>
    <dbReference type="NCBI Taxonomy" id="997887"/>
    <lineage>
        <taxon>Bacteria</taxon>
        <taxon>Pseudomonadati</taxon>
        <taxon>Bacteroidota</taxon>
        <taxon>Bacteroidia</taxon>
        <taxon>Bacteroidales</taxon>
        <taxon>Bacteroidaceae</taxon>
        <taxon>Bacteroides</taxon>
    </lineage>
</organism>
<dbReference type="EMBL" id="AGXV01000052">
    <property type="protein sequence ID" value="EIY56078.1"/>
    <property type="molecule type" value="Genomic_DNA"/>
</dbReference>
<gene>
    <name evidence="1" type="ORF">HMPREF1071_04304</name>
</gene>
<reference evidence="1 2" key="1">
    <citation type="submission" date="2012-02" db="EMBL/GenBank/DDBJ databases">
        <title>The Genome Sequence of Bacteroides salyersiae CL02T12C01.</title>
        <authorList>
            <consortium name="The Broad Institute Genome Sequencing Platform"/>
            <person name="Earl A."/>
            <person name="Ward D."/>
            <person name="Feldgarden M."/>
            <person name="Gevers D."/>
            <person name="Zitomersky N.L."/>
            <person name="Coyne M.J."/>
            <person name="Comstock L.E."/>
            <person name="Young S.K."/>
            <person name="Zeng Q."/>
            <person name="Gargeya S."/>
            <person name="Fitzgerald M."/>
            <person name="Haas B."/>
            <person name="Abouelleil A."/>
            <person name="Alvarado L."/>
            <person name="Arachchi H.M."/>
            <person name="Berlin A."/>
            <person name="Chapman S.B."/>
            <person name="Gearin G."/>
            <person name="Goldberg J."/>
            <person name="Griggs A."/>
            <person name="Gujja S."/>
            <person name="Hansen M."/>
            <person name="Heiman D."/>
            <person name="Howarth C."/>
            <person name="Larimer J."/>
            <person name="Lui A."/>
            <person name="MacDonald P.J.P."/>
            <person name="McCowen C."/>
            <person name="Montmayeur A."/>
            <person name="Murphy C."/>
            <person name="Neiman D."/>
            <person name="Pearson M."/>
            <person name="Priest M."/>
            <person name="Roberts A."/>
            <person name="Saif S."/>
            <person name="Shea T."/>
            <person name="Sisk P."/>
            <person name="Stolte C."/>
            <person name="Sykes S."/>
            <person name="Wortman J."/>
            <person name="Nusbaum C."/>
            <person name="Birren B."/>
        </authorList>
    </citation>
    <scope>NUCLEOTIDE SEQUENCE [LARGE SCALE GENOMIC DNA]</scope>
    <source>
        <strain evidence="1 2">CL02T12C01</strain>
    </source>
</reference>
<feature type="non-terminal residue" evidence="1">
    <location>
        <position position="1"/>
    </location>
</feature>
<dbReference type="HOGENOM" id="CLU_1953280_0_0_10"/>
<dbReference type="AlphaFoldDB" id="I9SJX4"/>